<comment type="caution">
    <text evidence="3">The sequence shown here is derived from an EMBL/GenBank/DDBJ whole genome shotgun (WGS) entry which is preliminary data.</text>
</comment>
<dbReference type="GeneID" id="69848026"/>
<dbReference type="HOGENOM" id="CLU_034627_0_0_10"/>
<dbReference type="RefSeq" id="WP_006848129.1">
    <property type="nucleotide sequence ID" value="NZ_CP085932.1"/>
</dbReference>
<dbReference type="AlphaFoldDB" id="D1PDY8"/>
<dbReference type="InterPro" id="IPR045691">
    <property type="entry name" value="DUF6056"/>
</dbReference>
<feature type="transmembrane region" description="Helical" evidence="2">
    <location>
        <begin position="312"/>
        <end position="332"/>
    </location>
</feature>
<dbReference type="PaxDb" id="537011-PREVCOP_05431"/>
<keyword evidence="2" id="KW-0812">Transmembrane</keyword>
<organism evidence="3 4">
    <name type="scientific">Segatella copri DSM 18205</name>
    <dbReference type="NCBI Taxonomy" id="537011"/>
    <lineage>
        <taxon>Bacteria</taxon>
        <taxon>Pseudomonadati</taxon>
        <taxon>Bacteroidota</taxon>
        <taxon>Bacteroidia</taxon>
        <taxon>Bacteroidales</taxon>
        <taxon>Prevotellaceae</taxon>
        <taxon>Segatella</taxon>
    </lineage>
</organism>
<dbReference type="EMBL" id="ACBX02000016">
    <property type="protein sequence ID" value="EFB35293.1"/>
    <property type="molecule type" value="Genomic_DNA"/>
</dbReference>
<feature type="transmembrane region" description="Helical" evidence="2">
    <location>
        <begin position="126"/>
        <end position="145"/>
    </location>
</feature>
<dbReference type="OrthoDB" id="1081881at2"/>
<sequence>MNKKQLKIVTGVAIAVLIISIIPMLWISQYLHPVADDYVFGAEVYKIWNETHSFPACVQTAWNVAMTMYHTWQGTYSACFLMALQPGAFGAYWIVPILLASSLIMSTYALLYLIMRKLLHTTRIEFLLVSSVFSLINLQFVYSAYDAFYWYNGAMYYTLYFSMSLCLASLLIAYHLSGKIRKCFVGILAVLLTIFIAGGNFVSGFGTAAILFIAIAITYLEQKKLPKFLTCILLVYLAAFSFSILAPGNAFRELAVKESHPNIIAAIGITLSKSIGFIVDRFISLMSLTFVTLIPIVNRLARKSQFKFSHPWLCLIITLGIYCSFFFPHCYAMGYEGPNRVKNIYAYALFWFILTNMFYLSGAMARKAEVQAPLSSAIYQFIDAARNKYNKTLQYSYIYAIIIYALVVVVKPSTSNRTLSLLVKGKIQASDREMKEREEILSSYSNAVVELKPLITKLPSDTHYDALPDPGYWVNQAIALYYGKQEVFTTSSYNINNENIYLMKHYKKDVGPRNLKYKNFREQRNNSINLTQQTKKHPEGSIALLK</sequence>
<reference evidence="3" key="1">
    <citation type="submission" date="2009-11" db="EMBL/GenBank/DDBJ databases">
        <authorList>
            <person name="Weinstock G."/>
            <person name="Sodergren E."/>
            <person name="Clifton S."/>
            <person name="Fulton L."/>
            <person name="Fulton B."/>
            <person name="Courtney L."/>
            <person name="Fronick C."/>
            <person name="Harrison M."/>
            <person name="Strong C."/>
            <person name="Farmer C."/>
            <person name="Delahaunty K."/>
            <person name="Markovic C."/>
            <person name="Hall O."/>
            <person name="Minx P."/>
            <person name="Tomlinson C."/>
            <person name="Mitreva M."/>
            <person name="Nelson J."/>
            <person name="Hou S."/>
            <person name="Wollam A."/>
            <person name="Pepin K.H."/>
            <person name="Johnson M."/>
            <person name="Bhonagiri V."/>
            <person name="Nash W.E."/>
            <person name="Warren W."/>
            <person name="Chinwalla A."/>
            <person name="Mardis E.R."/>
            <person name="Wilson R.K."/>
        </authorList>
    </citation>
    <scope>NUCLEOTIDE SEQUENCE [LARGE SCALE GENOMIC DNA]</scope>
    <source>
        <strain evidence="3">DSM 18205</strain>
    </source>
</reference>
<feature type="transmembrane region" description="Helical" evidence="2">
    <location>
        <begin position="228"/>
        <end position="246"/>
    </location>
</feature>
<proteinExistence type="predicted"/>
<evidence type="ECO:0000313" key="4">
    <source>
        <dbReference type="Proteomes" id="UP000004477"/>
    </source>
</evidence>
<evidence type="ECO:0000256" key="1">
    <source>
        <dbReference type="SAM" id="MobiDB-lite"/>
    </source>
</evidence>
<accession>D1PDY8</accession>
<keyword evidence="2" id="KW-1133">Transmembrane helix</keyword>
<feature type="transmembrane region" description="Helical" evidence="2">
    <location>
        <begin position="12"/>
        <end position="31"/>
    </location>
</feature>
<name>D1PDY8_9BACT</name>
<dbReference type="Pfam" id="PF19528">
    <property type="entry name" value="DUF6056"/>
    <property type="match status" value="1"/>
</dbReference>
<evidence type="ECO:0000313" key="3">
    <source>
        <dbReference type="EMBL" id="EFB35293.1"/>
    </source>
</evidence>
<feature type="transmembrane region" description="Helical" evidence="2">
    <location>
        <begin position="344"/>
        <end position="365"/>
    </location>
</feature>
<feature type="region of interest" description="Disordered" evidence="1">
    <location>
        <begin position="525"/>
        <end position="546"/>
    </location>
</feature>
<dbReference type="STRING" id="537011.PREVCOP_05431"/>
<feature type="transmembrane region" description="Helical" evidence="2">
    <location>
        <begin position="157"/>
        <end position="176"/>
    </location>
</feature>
<feature type="transmembrane region" description="Helical" evidence="2">
    <location>
        <begin position="396"/>
        <end position="414"/>
    </location>
</feature>
<dbReference type="Proteomes" id="UP000004477">
    <property type="component" value="Unassembled WGS sequence"/>
</dbReference>
<keyword evidence="2" id="KW-0472">Membrane</keyword>
<feature type="transmembrane region" description="Helical" evidence="2">
    <location>
        <begin position="205"/>
        <end position="221"/>
    </location>
</feature>
<feature type="transmembrane region" description="Helical" evidence="2">
    <location>
        <begin position="91"/>
        <end position="114"/>
    </location>
</feature>
<gene>
    <name evidence="3" type="ORF">PREVCOP_05431</name>
</gene>
<evidence type="ECO:0000256" key="2">
    <source>
        <dbReference type="SAM" id="Phobius"/>
    </source>
</evidence>
<keyword evidence="4" id="KW-1185">Reference proteome</keyword>
<protein>
    <submittedName>
        <fullName evidence="3">Uncharacterized protein</fullName>
    </submittedName>
</protein>